<comment type="caution">
    <text evidence="2">The sequence shown here is derived from an EMBL/GenBank/DDBJ whole genome shotgun (WGS) entry which is preliminary data.</text>
</comment>
<proteinExistence type="predicted"/>
<name>A0A921UVK9_SORBI</name>
<feature type="compositionally biased region" description="Low complexity" evidence="1">
    <location>
        <begin position="13"/>
        <end position="26"/>
    </location>
</feature>
<dbReference type="AlphaFoldDB" id="A0A921UVK9"/>
<evidence type="ECO:0000313" key="3">
    <source>
        <dbReference type="Proteomes" id="UP000807115"/>
    </source>
</evidence>
<evidence type="ECO:0000313" key="2">
    <source>
        <dbReference type="EMBL" id="KAG0546207.1"/>
    </source>
</evidence>
<sequence length="178" mass="19166">MRVQTSPWHAAGSRSTPTSPTSSLRSNPGPFAGSILALELQESGWEELQWEACKVEGDLDVNLSYAHLDRDELDAQGIGFRHLVMPCSSRNGGSTRMAVGESCSSRRRCCGSTGRRTAPHPCPPRRASPIHGHGVARICRNSEVIDAALFLPLPGCFPSRAALGSGCKVEGHPRLHAW</sequence>
<dbReference type="Proteomes" id="UP000807115">
    <property type="component" value="Chromosome 2"/>
</dbReference>
<protein>
    <submittedName>
        <fullName evidence="2">Uncharacterized protein</fullName>
    </submittedName>
</protein>
<dbReference type="EMBL" id="CM027681">
    <property type="protein sequence ID" value="KAG0546207.1"/>
    <property type="molecule type" value="Genomic_DNA"/>
</dbReference>
<reference evidence="2" key="2">
    <citation type="submission" date="2020-10" db="EMBL/GenBank/DDBJ databases">
        <authorList>
            <person name="Cooper E.A."/>
            <person name="Brenton Z.W."/>
            <person name="Flinn B.S."/>
            <person name="Jenkins J."/>
            <person name="Shu S."/>
            <person name="Flowers D."/>
            <person name="Luo F."/>
            <person name="Wang Y."/>
            <person name="Xia P."/>
            <person name="Barry K."/>
            <person name="Daum C."/>
            <person name="Lipzen A."/>
            <person name="Yoshinaga Y."/>
            <person name="Schmutz J."/>
            <person name="Saski C."/>
            <person name="Vermerris W."/>
            <person name="Kresovich S."/>
        </authorList>
    </citation>
    <scope>NUCLEOTIDE SEQUENCE</scope>
</reference>
<reference evidence="2" key="1">
    <citation type="journal article" date="2019" name="BMC Genomics">
        <title>A new reference genome for Sorghum bicolor reveals high levels of sequence similarity between sweet and grain genotypes: implications for the genetics of sugar metabolism.</title>
        <authorList>
            <person name="Cooper E.A."/>
            <person name="Brenton Z.W."/>
            <person name="Flinn B.S."/>
            <person name="Jenkins J."/>
            <person name="Shu S."/>
            <person name="Flowers D."/>
            <person name="Luo F."/>
            <person name="Wang Y."/>
            <person name="Xia P."/>
            <person name="Barry K."/>
            <person name="Daum C."/>
            <person name="Lipzen A."/>
            <person name="Yoshinaga Y."/>
            <person name="Schmutz J."/>
            <person name="Saski C."/>
            <person name="Vermerris W."/>
            <person name="Kresovich S."/>
        </authorList>
    </citation>
    <scope>NUCLEOTIDE SEQUENCE</scope>
</reference>
<accession>A0A921UVK9</accession>
<evidence type="ECO:0000256" key="1">
    <source>
        <dbReference type="SAM" id="MobiDB-lite"/>
    </source>
</evidence>
<feature type="region of interest" description="Disordered" evidence="1">
    <location>
        <begin position="1"/>
        <end position="28"/>
    </location>
</feature>
<gene>
    <name evidence="2" type="ORF">BDA96_02G428000</name>
</gene>
<organism evidence="2 3">
    <name type="scientific">Sorghum bicolor</name>
    <name type="common">Sorghum</name>
    <name type="synonym">Sorghum vulgare</name>
    <dbReference type="NCBI Taxonomy" id="4558"/>
    <lineage>
        <taxon>Eukaryota</taxon>
        <taxon>Viridiplantae</taxon>
        <taxon>Streptophyta</taxon>
        <taxon>Embryophyta</taxon>
        <taxon>Tracheophyta</taxon>
        <taxon>Spermatophyta</taxon>
        <taxon>Magnoliopsida</taxon>
        <taxon>Liliopsida</taxon>
        <taxon>Poales</taxon>
        <taxon>Poaceae</taxon>
        <taxon>PACMAD clade</taxon>
        <taxon>Panicoideae</taxon>
        <taxon>Andropogonodae</taxon>
        <taxon>Andropogoneae</taxon>
        <taxon>Sorghinae</taxon>
        <taxon>Sorghum</taxon>
    </lineage>
</organism>